<protein>
    <submittedName>
        <fullName evidence="4">Hydrolase</fullName>
    </submittedName>
</protein>
<feature type="domain" description="SGNH hydrolase-type esterase" evidence="3">
    <location>
        <begin position="24"/>
        <end position="264"/>
    </location>
</feature>
<keyword evidence="5" id="KW-1185">Reference proteome</keyword>
<dbReference type="InterPro" id="IPR036514">
    <property type="entry name" value="SGNH_hydro_sf"/>
</dbReference>
<sequence length="273" mass="27849">MVGCSAEQESGASAPTPPAIDYVALGDSAASGPLIPNSTGTPGCLQSDANYPHVLARLIDAATFVDVSCSGARSENITVTPQQTNSGSIPIQLHALSQDTDLVTITIGGNDVDLVAAARGCVNFSPEPNGESCADALTAGGNDRIADAIAAAAPKWGDVLDAIADRAPNAEIVVVGYGTYVQPGGCYGTQPVWARDADYLQASVDRLNDALAAKARSHDAEFVDVRPVSVGHDACAAPDQRYLEGVVPANPAAPLHPTAAGMEAFAQVIAAMR</sequence>
<gene>
    <name evidence="4" type="ORF">A3K89_11465</name>
</gene>
<dbReference type="Pfam" id="PF13472">
    <property type="entry name" value="Lipase_GDSL_2"/>
    <property type="match status" value="1"/>
</dbReference>
<dbReference type="InterPro" id="IPR037460">
    <property type="entry name" value="SEST-like"/>
</dbReference>
<keyword evidence="4" id="KW-0378">Hydrolase</keyword>
<comment type="caution">
    <text evidence="4">The sequence shown here is derived from an EMBL/GenBank/DDBJ whole genome shotgun (WGS) entry which is preliminary data.</text>
</comment>
<dbReference type="Gene3D" id="3.40.50.1110">
    <property type="entry name" value="SGNH hydrolase"/>
    <property type="match status" value="1"/>
</dbReference>
<dbReference type="PANTHER" id="PTHR37981">
    <property type="entry name" value="LIPASE 2"/>
    <property type="match status" value="1"/>
</dbReference>
<feature type="disulfide bond" evidence="2">
    <location>
        <begin position="186"/>
        <end position="235"/>
    </location>
</feature>
<evidence type="ECO:0000313" key="4">
    <source>
        <dbReference type="EMBL" id="OAK51626.1"/>
    </source>
</evidence>
<evidence type="ECO:0000256" key="1">
    <source>
        <dbReference type="PIRSR" id="PIRSR637460-1"/>
    </source>
</evidence>
<feature type="disulfide bond" evidence="2">
    <location>
        <begin position="44"/>
        <end position="69"/>
    </location>
</feature>
<dbReference type="EMBL" id="LVHI01000038">
    <property type="protein sequence ID" value="OAK51626.1"/>
    <property type="molecule type" value="Genomic_DNA"/>
</dbReference>
<dbReference type="GO" id="GO:0019433">
    <property type="term" value="P:triglyceride catabolic process"/>
    <property type="evidence" value="ECO:0007669"/>
    <property type="project" value="TreeGrafter"/>
</dbReference>
<feature type="active site" description="Nucleophile" evidence="1">
    <location>
        <position position="28"/>
    </location>
</feature>
<dbReference type="PANTHER" id="PTHR37981:SF1">
    <property type="entry name" value="SGNH HYDROLASE-TYPE ESTERASE DOMAIN-CONTAINING PROTEIN"/>
    <property type="match status" value="1"/>
</dbReference>
<name>A0A177Y7X6_9NOCA</name>
<evidence type="ECO:0000259" key="3">
    <source>
        <dbReference type="Pfam" id="PF13472"/>
    </source>
</evidence>
<evidence type="ECO:0000256" key="2">
    <source>
        <dbReference type="PIRSR" id="PIRSR637460-2"/>
    </source>
</evidence>
<feature type="active site" evidence="1">
    <location>
        <position position="256"/>
    </location>
</feature>
<proteinExistence type="predicted"/>
<dbReference type="AlphaFoldDB" id="A0A177Y7X6"/>
<accession>A0A177Y7X6</accession>
<evidence type="ECO:0000313" key="5">
    <source>
        <dbReference type="Proteomes" id="UP000077519"/>
    </source>
</evidence>
<dbReference type="SUPFAM" id="SSF52266">
    <property type="entry name" value="SGNH hydrolase"/>
    <property type="match status" value="1"/>
</dbReference>
<dbReference type="InterPro" id="IPR013830">
    <property type="entry name" value="SGNH_hydro"/>
</dbReference>
<organism evidence="4 5">
    <name type="scientific">Rhodococcoides kyotonense</name>
    <dbReference type="NCBI Taxonomy" id="398843"/>
    <lineage>
        <taxon>Bacteria</taxon>
        <taxon>Bacillati</taxon>
        <taxon>Actinomycetota</taxon>
        <taxon>Actinomycetes</taxon>
        <taxon>Mycobacteriales</taxon>
        <taxon>Nocardiaceae</taxon>
        <taxon>Rhodococcoides</taxon>
    </lineage>
</organism>
<dbReference type="GO" id="GO:0004806">
    <property type="term" value="F:triacylglycerol lipase activity"/>
    <property type="evidence" value="ECO:0007669"/>
    <property type="project" value="TreeGrafter"/>
</dbReference>
<reference evidence="4 5" key="1">
    <citation type="submission" date="2016-03" db="EMBL/GenBank/DDBJ databases">
        <title>Genome sequence of Rhodococcus kyotonensis KB10.</title>
        <authorList>
            <person name="Jeong H."/>
            <person name="Hong C.E."/>
            <person name="Jo S.H."/>
            <person name="Park J.M."/>
        </authorList>
    </citation>
    <scope>NUCLEOTIDE SEQUENCE [LARGE SCALE GENOMIC DNA]</scope>
    <source>
        <strain evidence="4 5">KB10</strain>
    </source>
</reference>
<dbReference type="Proteomes" id="UP000077519">
    <property type="component" value="Unassembled WGS sequence"/>
</dbReference>
<dbReference type="CDD" id="cd01823">
    <property type="entry name" value="SEST_like"/>
    <property type="match status" value="1"/>
</dbReference>
<keyword evidence="2" id="KW-1015">Disulfide bond</keyword>
<feature type="disulfide bond" evidence="2">
    <location>
        <begin position="121"/>
        <end position="133"/>
    </location>
</feature>